<accession>A0A0B7BND2</accession>
<organism evidence="1">
    <name type="scientific">Arion vulgaris</name>
    <dbReference type="NCBI Taxonomy" id="1028688"/>
    <lineage>
        <taxon>Eukaryota</taxon>
        <taxon>Metazoa</taxon>
        <taxon>Spiralia</taxon>
        <taxon>Lophotrochozoa</taxon>
        <taxon>Mollusca</taxon>
        <taxon>Gastropoda</taxon>
        <taxon>Heterobranchia</taxon>
        <taxon>Euthyneura</taxon>
        <taxon>Panpulmonata</taxon>
        <taxon>Eupulmonata</taxon>
        <taxon>Stylommatophora</taxon>
        <taxon>Helicina</taxon>
        <taxon>Arionoidea</taxon>
        <taxon>Arionidae</taxon>
        <taxon>Arion</taxon>
    </lineage>
</organism>
<gene>
    <name evidence="1" type="primary">ORF196525</name>
</gene>
<protein>
    <submittedName>
        <fullName evidence="1">Uncharacterized protein</fullName>
    </submittedName>
</protein>
<sequence>MGYEIWEDKVKTPGLLNVMVQKKSQYLNNSRYSGHMFVEITPYTLNSTHTT</sequence>
<dbReference type="EMBL" id="HACG01046805">
    <property type="protein sequence ID" value="CEK93670.1"/>
    <property type="molecule type" value="Transcribed_RNA"/>
</dbReference>
<reference evidence="1" key="1">
    <citation type="submission" date="2014-12" db="EMBL/GenBank/DDBJ databases">
        <title>Insight into the proteome of Arion vulgaris.</title>
        <authorList>
            <person name="Aradska J."/>
            <person name="Bulat T."/>
            <person name="Smidak R."/>
            <person name="Sarate P."/>
            <person name="Gangsoo J."/>
            <person name="Sialana F."/>
            <person name="Bilban M."/>
            <person name="Lubec G."/>
        </authorList>
    </citation>
    <scope>NUCLEOTIDE SEQUENCE</scope>
    <source>
        <tissue evidence="1">Skin</tissue>
    </source>
</reference>
<dbReference type="AlphaFoldDB" id="A0A0B7BND2"/>
<proteinExistence type="predicted"/>
<name>A0A0B7BND2_9EUPU</name>
<evidence type="ECO:0000313" key="1">
    <source>
        <dbReference type="EMBL" id="CEK93670.1"/>
    </source>
</evidence>